<sequence length="119" mass="12551">MRMLFYLNVLLMLITSSTARADDKENVFQRFPGLEEFYGEHQSSESITILSCPPGVARKDLAINTTPCGPSGRPTVPIGGGTPISPCSAAGACGPGVGFEGGLVRPSEIWKLDAAPVQE</sequence>
<name>A0A922P0E5_9HYPH</name>
<keyword evidence="1" id="KW-0732">Signal</keyword>
<feature type="chain" id="PRO_5036781949" evidence="1">
    <location>
        <begin position="22"/>
        <end position="119"/>
    </location>
</feature>
<evidence type="ECO:0000256" key="1">
    <source>
        <dbReference type="SAM" id="SignalP"/>
    </source>
</evidence>
<feature type="signal peptide" evidence="1">
    <location>
        <begin position="1"/>
        <end position="21"/>
    </location>
</feature>
<dbReference type="AlphaFoldDB" id="A0A922P0E5"/>
<organism evidence="2 3">
    <name type="scientific">Pseudorhizobium pelagicum</name>
    <dbReference type="NCBI Taxonomy" id="1509405"/>
    <lineage>
        <taxon>Bacteria</taxon>
        <taxon>Pseudomonadati</taxon>
        <taxon>Pseudomonadota</taxon>
        <taxon>Alphaproteobacteria</taxon>
        <taxon>Hyphomicrobiales</taxon>
        <taxon>Rhizobiaceae</taxon>
        <taxon>Rhizobium/Agrobacterium group</taxon>
        <taxon>Pseudorhizobium</taxon>
    </lineage>
</organism>
<gene>
    <name evidence="2" type="ORF">GV68_03015</name>
</gene>
<accession>A0A922P0E5</accession>
<protein>
    <submittedName>
        <fullName evidence="2">Uncharacterized protein</fullName>
    </submittedName>
</protein>
<proteinExistence type="predicted"/>
<reference evidence="2 3" key="1">
    <citation type="submission" date="2014-06" db="EMBL/GenBank/DDBJ databases">
        <title>Rhizobium pelagicum/R2-400B4.</title>
        <authorList>
            <person name="Kimes N.E."/>
            <person name="Lopez-Perez M."/>
        </authorList>
    </citation>
    <scope>NUCLEOTIDE SEQUENCE [LARGE SCALE GENOMIC DNA]</scope>
    <source>
        <strain evidence="2 3">R2-400B4</strain>
    </source>
</reference>
<evidence type="ECO:0000313" key="3">
    <source>
        <dbReference type="Proteomes" id="UP000052167"/>
    </source>
</evidence>
<keyword evidence="3" id="KW-1185">Reference proteome</keyword>
<comment type="caution">
    <text evidence="2">The sequence shown here is derived from an EMBL/GenBank/DDBJ whole genome shotgun (WGS) entry which is preliminary data.</text>
</comment>
<dbReference type="Proteomes" id="UP000052167">
    <property type="component" value="Unassembled WGS sequence"/>
</dbReference>
<evidence type="ECO:0000313" key="2">
    <source>
        <dbReference type="EMBL" id="KEQ08279.1"/>
    </source>
</evidence>
<dbReference type="EMBL" id="JOKJ01000010">
    <property type="protein sequence ID" value="KEQ08279.1"/>
    <property type="molecule type" value="Genomic_DNA"/>
</dbReference>